<name>A0A6L2NIN7_TANCI</name>
<dbReference type="PROSITE" id="PS50994">
    <property type="entry name" value="INTEGRASE"/>
    <property type="match status" value="1"/>
</dbReference>
<evidence type="ECO:0000256" key="1">
    <source>
        <dbReference type="ARBA" id="ARBA00022750"/>
    </source>
</evidence>
<accession>A0A6L2NIN7</accession>
<feature type="region of interest" description="Disordered" evidence="2">
    <location>
        <begin position="1373"/>
        <end position="1402"/>
    </location>
</feature>
<keyword evidence="1" id="KW-0064">Aspartyl protease</keyword>
<gene>
    <name evidence="4" type="ORF">Tci_057287</name>
</gene>
<evidence type="ECO:0000259" key="3">
    <source>
        <dbReference type="PROSITE" id="PS50994"/>
    </source>
</evidence>
<dbReference type="EMBL" id="BKCJ010009081">
    <property type="protein sequence ID" value="GEU85309.1"/>
    <property type="molecule type" value="Genomic_DNA"/>
</dbReference>
<protein>
    <submittedName>
        <fullName evidence="4">Retrovirus-related Pol polyprotein from transposon TNT 1-94</fullName>
    </submittedName>
</protein>
<organism evidence="4">
    <name type="scientific">Tanacetum cinerariifolium</name>
    <name type="common">Dalmatian daisy</name>
    <name type="synonym">Chrysanthemum cinerariifolium</name>
    <dbReference type="NCBI Taxonomy" id="118510"/>
    <lineage>
        <taxon>Eukaryota</taxon>
        <taxon>Viridiplantae</taxon>
        <taxon>Streptophyta</taxon>
        <taxon>Embryophyta</taxon>
        <taxon>Tracheophyta</taxon>
        <taxon>Spermatophyta</taxon>
        <taxon>Magnoliopsida</taxon>
        <taxon>eudicotyledons</taxon>
        <taxon>Gunneridae</taxon>
        <taxon>Pentapetalae</taxon>
        <taxon>asterids</taxon>
        <taxon>campanulids</taxon>
        <taxon>Asterales</taxon>
        <taxon>Asteraceae</taxon>
        <taxon>Asteroideae</taxon>
        <taxon>Anthemideae</taxon>
        <taxon>Anthemidinae</taxon>
        <taxon>Tanacetum</taxon>
    </lineage>
</organism>
<keyword evidence="1" id="KW-0645">Protease</keyword>
<feature type="compositionally biased region" description="Low complexity" evidence="2">
    <location>
        <begin position="1388"/>
        <end position="1398"/>
    </location>
</feature>
<comment type="caution">
    <text evidence="4">The sequence shown here is derived from an EMBL/GenBank/DDBJ whole genome shotgun (WGS) entry which is preliminary data.</text>
</comment>
<keyword evidence="1" id="KW-0378">Hydrolase</keyword>
<evidence type="ECO:0000256" key="2">
    <source>
        <dbReference type="SAM" id="MobiDB-lite"/>
    </source>
</evidence>
<dbReference type="Pfam" id="PF25597">
    <property type="entry name" value="SH3_retrovirus"/>
    <property type="match status" value="1"/>
</dbReference>
<dbReference type="GO" id="GO:0015074">
    <property type="term" value="P:DNA integration"/>
    <property type="evidence" value="ECO:0007669"/>
    <property type="project" value="InterPro"/>
</dbReference>
<dbReference type="InterPro" id="IPR001584">
    <property type="entry name" value="Integrase_cat-core"/>
</dbReference>
<dbReference type="PANTHER" id="PTHR11439:SF489">
    <property type="entry name" value="RNA-DIRECTED DNA POLYMERASE"/>
    <property type="match status" value="1"/>
</dbReference>
<proteinExistence type="predicted"/>
<dbReference type="Pfam" id="PF22936">
    <property type="entry name" value="Pol_BBD"/>
    <property type="match status" value="1"/>
</dbReference>
<dbReference type="InterPro" id="IPR012337">
    <property type="entry name" value="RNaseH-like_sf"/>
</dbReference>
<dbReference type="GO" id="GO:0003676">
    <property type="term" value="F:nucleic acid binding"/>
    <property type="evidence" value="ECO:0007669"/>
    <property type="project" value="InterPro"/>
</dbReference>
<dbReference type="Pfam" id="PF07727">
    <property type="entry name" value="RVT_2"/>
    <property type="match status" value="2"/>
</dbReference>
<sequence>MGGGTEGEVIGSSRTEAGNALGVDFLLYQDFVLIKKGGEKPPKDNNIKRGSSELKLDVYDPLYLHPNNIGSQLITFKLKGTENYKVWSTDVQLALHTRNKLGFIDGKYVRDENDLQFESLVDLPTCTCVGASALKEHNQLLRRMQFLMGLDEVFAQVRSQILTTNPLSDVRSAFATSSRDESHRNSYVNNTGTKVGPSAFAVKPNDWTANKFNNQNKKFNRSSLVCKHCNRTGHTIDSDKSGAGSVHANIAGMNCVVSFCTSRLGHPSDQVLRVLKEDIDIDNIKESDPCEGVDVILEEKSYESEGDDLYEGFGNLFIENIEESHSSSPDNLRGQPRRSSRKAAMLIKFSDFKVDTKVKYKINKYVNDSRLSSENYSFSTNINKLSEPKSFIEACADPRWVEAMNLEMEALNRNGTWVVTEFPNINNAFLYEDLVEDVYMKLPERYFDNDYNRVCKLVKSSYGLKQAPRKWYEKLTFAMLENDFVQSKNDFSLFIKNKKDVLIALLVYVDDIVVSGNDINEINDVKEFFKNQGEYSQWRERFMNYFEEQTDGEAMINSIQNGDHQLPIVAQVSLSETAPNTIPTLKDPKIWTAEEKKTQKIDHLWDGLEREIRKSEYGEQDRKAAILYEYETFKAIEGEQLLDTYLRYLQVINDLKKCGYKKDNCELNYKFLNNLQPEWKQYGTLIRQTKNLMDINIDALYNILKQNQGDVNDALGYKKKAVVVTSDPLALVAEKPKKEGHFTKDCKKAKVKDYNYYKTKILLAKKDSDEQVLLAKDQAWMVSSSDSDEEINANMVFMAKMEKVLSDQTKVLHPLKKPLLRKMIDEQEILFDKMSRIDFKNPGFFGKAKYLRPSLYDERIISLGYTLMFLTHSNEALKIEKFKRARENKIEFAYDYRNLNACYVNEKINFSNDYFQEIINPDFKKIDSSFQQTSLLKPYVLTVILEKIIIDLEDEVVSLLEKEKENLEIIESLKSKASKTSCASKNVDNKTKRKRRERTSSKQNNKQVNNDVLRANSDFVHFSDLDTLSSVRRSKHISVIWKKKRSSNTSNVDLSSVSHSKLNKDVKRYSRKDLLSYNNSHLGDMRSAYACNDAMNISCNSRLYASYDVNDLLIFDDESTGNRALLTNFVENFLGMVRFGNNNFVVIAGYEDVVIGSMTIKKVYYVEGLGHNLLSVGQFCLPKMKFEKDHLCSACEQGKIYRKHHKSKTAFASNKPLYLLHMDLCGPMRVKSINGKRYVLVVVDDYSRYTWVFFLHSKDEASELKAKGDIRVFVGYSKESAAFRIYNKRTRKIHESVNVNFDEISEMPSKQFSLELGLSNLNETKKSSNPSGSQVSETYKKDLKDLFHNFYDEYFDASKIMKYSTKNVETSNVEIPSHEEEVFHESSESFQEEPSSSSLNDDVQQSKTIIKTKWIFKNKKDESSLVIRNKARLVAVGYSQQEGIDYYEMFALVARIEAIRLFLAYVAHKDFIVFQMDVKTMFLNGILKEEVYVGQPPCFVSKQYPDHVYALDKALYGLKQAPRATGIDLPRSLPSNLGKLGCKPCNTPIKVKERITKKGGKPVVDIPLIGITNYQKLVGTLIYLTHTRPNISYVHVLSQNMHAPMQSNLRLDFRVLRYLKGAPGMGITFNKSNDLKLNVLWILIGLSARPQGEYRATNNVTCEVMWIMKILTEFGIVNSLSVNINCDNTLAILIAANLVFHERTKQFEIELFFLREKVAAGIVKTAKGLKVKLLEAQGVKLGML</sequence>
<dbReference type="PANTHER" id="PTHR11439">
    <property type="entry name" value="GAG-POL-RELATED RETROTRANSPOSON"/>
    <property type="match status" value="1"/>
</dbReference>
<dbReference type="InterPro" id="IPR057670">
    <property type="entry name" value="SH3_retrovirus"/>
</dbReference>
<dbReference type="Pfam" id="PF14244">
    <property type="entry name" value="Retrotran_gag_3"/>
    <property type="match status" value="1"/>
</dbReference>
<dbReference type="GO" id="GO:0004190">
    <property type="term" value="F:aspartic-type endopeptidase activity"/>
    <property type="evidence" value="ECO:0007669"/>
    <property type="project" value="UniProtKB-KW"/>
</dbReference>
<dbReference type="InterPro" id="IPR036397">
    <property type="entry name" value="RNaseH_sf"/>
</dbReference>
<dbReference type="InterPro" id="IPR029472">
    <property type="entry name" value="Copia-like_N"/>
</dbReference>
<dbReference type="Gene3D" id="3.30.420.10">
    <property type="entry name" value="Ribonuclease H-like superfamily/Ribonuclease H"/>
    <property type="match status" value="1"/>
</dbReference>
<dbReference type="SUPFAM" id="SSF53098">
    <property type="entry name" value="Ribonuclease H-like"/>
    <property type="match status" value="1"/>
</dbReference>
<dbReference type="InterPro" id="IPR054722">
    <property type="entry name" value="PolX-like_BBD"/>
</dbReference>
<dbReference type="CDD" id="cd09272">
    <property type="entry name" value="RNase_HI_RT_Ty1"/>
    <property type="match status" value="1"/>
</dbReference>
<dbReference type="InterPro" id="IPR043502">
    <property type="entry name" value="DNA/RNA_pol_sf"/>
</dbReference>
<reference evidence="4" key="1">
    <citation type="journal article" date="2019" name="Sci. Rep.">
        <title>Draft genome of Tanacetum cinerariifolium, the natural source of mosquito coil.</title>
        <authorList>
            <person name="Yamashiro T."/>
            <person name="Shiraishi A."/>
            <person name="Satake H."/>
            <person name="Nakayama K."/>
        </authorList>
    </citation>
    <scope>NUCLEOTIDE SEQUENCE</scope>
</reference>
<feature type="domain" description="Integrase catalytic" evidence="3">
    <location>
        <begin position="1212"/>
        <end position="1394"/>
    </location>
</feature>
<feature type="compositionally biased region" description="Basic and acidic residues" evidence="2">
    <location>
        <begin position="1376"/>
        <end position="1387"/>
    </location>
</feature>
<evidence type="ECO:0000313" key="4">
    <source>
        <dbReference type="EMBL" id="GEU85309.1"/>
    </source>
</evidence>
<feature type="region of interest" description="Disordered" evidence="2">
    <location>
        <begin position="981"/>
        <end position="1010"/>
    </location>
</feature>
<dbReference type="SUPFAM" id="SSF56672">
    <property type="entry name" value="DNA/RNA polymerases"/>
    <property type="match status" value="1"/>
</dbReference>
<dbReference type="InterPro" id="IPR013103">
    <property type="entry name" value="RVT_2"/>
</dbReference>